<keyword evidence="8" id="KW-1185">Reference proteome</keyword>
<evidence type="ECO:0000259" key="6">
    <source>
        <dbReference type="Pfam" id="PF00266"/>
    </source>
</evidence>
<dbReference type="PANTHER" id="PTHR43586">
    <property type="entry name" value="CYSTEINE DESULFURASE"/>
    <property type="match status" value="1"/>
</dbReference>
<dbReference type="Gene3D" id="3.40.640.10">
    <property type="entry name" value="Type I PLP-dependent aspartate aminotransferase-like (Major domain)"/>
    <property type="match status" value="1"/>
</dbReference>
<dbReference type="GO" id="GO:0030170">
    <property type="term" value="F:pyridoxal phosphate binding"/>
    <property type="evidence" value="ECO:0007669"/>
    <property type="project" value="InterPro"/>
</dbReference>
<dbReference type="NCBIfam" id="TIGR01979">
    <property type="entry name" value="sufS"/>
    <property type="match status" value="1"/>
</dbReference>
<evidence type="ECO:0000313" key="7">
    <source>
        <dbReference type="EMBL" id="GAQ84435.1"/>
    </source>
</evidence>
<dbReference type="SUPFAM" id="SSF53383">
    <property type="entry name" value="PLP-dependent transferases"/>
    <property type="match status" value="1"/>
</dbReference>
<dbReference type="InterPro" id="IPR015424">
    <property type="entry name" value="PyrdxlP-dep_Trfase"/>
</dbReference>
<accession>A0A1Y1I0J5</accession>
<reference evidence="7 8" key="1">
    <citation type="journal article" date="2014" name="Nat. Commun.">
        <title>Klebsormidium flaccidum genome reveals primary factors for plant terrestrial adaptation.</title>
        <authorList>
            <person name="Hori K."/>
            <person name="Maruyama F."/>
            <person name="Fujisawa T."/>
            <person name="Togashi T."/>
            <person name="Yamamoto N."/>
            <person name="Seo M."/>
            <person name="Sato S."/>
            <person name="Yamada T."/>
            <person name="Mori H."/>
            <person name="Tajima N."/>
            <person name="Moriyama T."/>
            <person name="Ikeuchi M."/>
            <person name="Watanabe M."/>
            <person name="Wada H."/>
            <person name="Kobayashi K."/>
            <person name="Saito M."/>
            <person name="Masuda T."/>
            <person name="Sasaki-Sekimoto Y."/>
            <person name="Mashiguchi K."/>
            <person name="Awai K."/>
            <person name="Shimojima M."/>
            <person name="Masuda S."/>
            <person name="Iwai M."/>
            <person name="Nobusawa T."/>
            <person name="Narise T."/>
            <person name="Kondo S."/>
            <person name="Saito H."/>
            <person name="Sato R."/>
            <person name="Murakawa M."/>
            <person name="Ihara Y."/>
            <person name="Oshima-Yamada Y."/>
            <person name="Ohtaka K."/>
            <person name="Satoh M."/>
            <person name="Sonobe K."/>
            <person name="Ishii M."/>
            <person name="Ohtani R."/>
            <person name="Kanamori-Sato M."/>
            <person name="Honoki R."/>
            <person name="Miyazaki D."/>
            <person name="Mochizuki H."/>
            <person name="Umetsu J."/>
            <person name="Higashi K."/>
            <person name="Shibata D."/>
            <person name="Kamiya Y."/>
            <person name="Sato N."/>
            <person name="Nakamura Y."/>
            <person name="Tabata S."/>
            <person name="Ida S."/>
            <person name="Kurokawa K."/>
            <person name="Ohta H."/>
        </authorList>
    </citation>
    <scope>NUCLEOTIDE SEQUENCE [LARGE SCALE GENOMIC DNA]</scope>
    <source>
        <strain evidence="7 8">NIES-2285</strain>
    </source>
</reference>
<dbReference type="InterPro" id="IPR015422">
    <property type="entry name" value="PyrdxlP-dep_Trfase_small"/>
</dbReference>
<dbReference type="Gene3D" id="3.90.1150.10">
    <property type="entry name" value="Aspartate Aminotransferase, domain 1"/>
    <property type="match status" value="1"/>
</dbReference>
<feature type="domain" description="Aminotransferase class V" evidence="6">
    <location>
        <begin position="51"/>
        <end position="424"/>
    </location>
</feature>
<proteinExistence type="predicted"/>
<comment type="catalytic activity">
    <reaction evidence="5">
        <text>(sulfur carrier)-H + L-cysteine = (sulfur carrier)-SH + L-alanine</text>
        <dbReference type="Rhea" id="RHEA:43892"/>
        <dbReference type="Rhea" id="RHEA-COMP:14737"/>
        <dbReference type="Rhea" id="RHEA-COMP:14739"/>
        <dbReference type="ChEBI" id="CHEBI:29917"/>
        <dbReference type="ChEBI" id="CHEBI:35235"/>
        <dbReference type="ChEBI" id="CHEBI:57972"/>
        <dbReference type="ChEBI" id="CHEBI:64428"/>
        <dbReference type="EC" id="2.8.1.7"/>
    </reaction>
</comment>
<organism evidence="7 8">
    <name type="scientific">Klebsormidium nitens</name>
    <name type="common">Green alga</name>
    <name type="synonym">Ulothrix nitens</name>
    <dbReference type="NCBI Taxonomy" id="105231"/>
    <lineage>
        <taxon>Eukaryota</taxon>
        <taxon>Viridiplantae</taxon>
        <taxon>Streptophyta</taxon>
        <taxon>Klebsormidiophyceae</taxon>
        <taxon>Klebsormidiales</taxon>
        <taxon>Klebsormidiaceae</taxon>
        <taxon>Klebsormidium</taxon>
    </lineage>
</organism>
<dbReference type="PANTHER" id="PTHR43586:SF8">
    <property type="entry name" value="CYSTEINE DESULFURASE 1, CHLOROPLASTIC"/>
    <property type="match status" value="1"/>
</dbReference>
<dbReference type="Proteomes" id="UP000054558">
    <property type="component" value="Unassembled WGS sequence"/>
</dbReference>
<sequence>MPPACKRAAVRAIAAPERAAATVSAPAKSLGDETRPDFAILHQEVEGNPLVYLDNAATSQKPRQVLQALENYYKGYNSNVHRGTHKLSAMATDEYEKARIKVAKFVNSPTDRQIIFTRGATEAINLVAYSWGLNNLKAGDEIVLSQMEHHSNIVPWQLVAERTGALIRFVGLTEHEQLDMEQFRNALSNRTKLVAVVHVSNTLGCLNPAEEIVRLSHSVGAKVLLDACQSVPHMPVDVQALDADWLVASGHKMCGPTGIGFLYAKWDLLLSMPPWQGGGEMIRDVYFDHSTYQEPPSRFEAGTPAIGEAIGLGAACDYLSSVGMERIHQYEVEVGRYLYEKLSDIPEIRIYGPPPSLADRASLCAFTIEGVHATDLASHLNDFRGVAVRSGHHCTQPLHRVLGVNATARASLYFYNRKEEIDVLVDAIREGIDFFTAPLEPPPGF</sequence>
<comment type="cofactor">
    <cofactor evidence="1">
        <name>pyridoxal 5'-phosphate</name>
        <dbReference type="ChEBI" id="CHEBI:597326"/>
    </cofactor>
</comment>
<dbReference type="STRING" id="105231.A0A1Y1I0J5"/>
<keyword evidence="3" id="KW-0808">Transferase</keyword>
<dbReference type="InterPro" id="IPR010970">
    <property type="entry name" value="Cys_dSase_SufS"/>
</dbReference>
<dbReference type="GO" id="GO:0006534">
    <property type="term" value="P:cysteine metabolic process"/>
    <property type="evidence" value="ECO:0000318"/>
    <property type="project" value="GO_Central"/>
</dbReference>
<keyword evidence="4" id="KW-0663">Pyridoxal phosphate</keyword>
<evidence type="ECO:0000256" key="2">
    <source>
        <dbReference type="ARBA" id="ARBA00012239"/>
    </source>
</evidence>
<dbReference type="Pfam" id="PF00266">
    <property type="entry name" value="Aminotran_5"/>
    <property type="match status" value="1"/>
</dbReference>
<evidence type="ECO:0000256" key="3">
    <source>
        <dbReference type="ARBA" id="ARBA00022679"/>
    </source>
</evidence>
<name>A0A1Y1I0J5_KLENI</name>
<dbReference type="OrthoDB" id="420046at2759"/>
<dbReference type="EMBL" id="DF237137">
    <property type="protein sequence ID" value="GAQ84435.1"/>
    <property type="molecule type" value="Genomic_DNA"/>
</dbReference>
<dbReference type="CDD" id="cd06453">
    <property type="entry name" value="SufS_like"/>
    <property type="match status" value="1"/>
</dbReference>
<evidence type="ECO:0000256" key="4">
    <source>
        <dbReference type="ARBA" id="ARBA00022898"/>
    </source>
</evidence>
<evidence type="ECO:0000256" key="1">
    <source>
        <dbReference type="ARBA" id="ARBA00001933"/>
    </source>
</evidence>
<dbReference type="AlphaFoldDB" id="A0A1Y1I0J5"/>
<dbReference type="OMA" id="LVTWQQI"/>
<dbReference type="GO" id="GO:0031071">
    <property type="term" value="F:cysteine desulfurase activity"/>
    <property type="evidence" value="ECO:0000318"/>
    <property type="project" value="GO_Central"/>
</dbReference>
<gene>
    <name evidence="7" type="ORF">KFL_001880270</name>
</gene>
<protein>
    <recommendedName>
        <fullName evidence="2">cysteine desulfurase</fullName>
        <ecNumber evidence="2">2.8.1.7</ecNumber>
    </recommendedName>
</protein>
<dbReference type="EC" id="2.8.1.7" evidence="2"/>
<dbReference type="InterPro" id="IPR015421">
    <property type="entry name" value="PyrdxlP-dep_Trfase_major"/>
</dbReference>
<evidence type="ECO:0000256" key="5">
    <source>
        <dbReference type="ARBA" id="ARBA00050776"/>
    </source>
</evidence>
<dbReference type="InterPro" id="IPR000192">
    <property type="entry name" value="Aminotrans_V_dom"/>
</dbReference>
<evidence type="ECO:0000313" key="8">
    <source>
        <dbReference type="Proteomes" id="UP000054558"/>
    </source>
</evidence>